<dbReference type="InterPro" id="IPR000782">
    <property type="entry name" value="FAS1_domain"/>
</dbReference>
<sequence length="208" mass="20720">MRASGDIIETARSAGQFSTFLKAVEATNLTQVLKNNKGLTVFAPTDAAFAALPPGELERLMQPANRAQLQKILTYHVINAQVDSSKIKGARGPVPTVAGTNVELDGSGEALKVNDATIVQADVRPTNGTIHVIDKVLLPPGAATASSAPSAGPSASTSTTTSAGATASTSAPRSGPVASTGASSDAGAQSPSRSPGSAAGAADEGEDQ</sequence>
<evidence type="ECO:0000259" key="2">
    <source>
        <dbReference type="PROSITE" id="PS50213"/>
    </source>
</evidence>
<keyword evidence="4" id="KW-1185">Reference proteome</keyword>
<reference evidence="4" key="1">
    <citation type="journal article" date="2019" name="Int. J. Syst. Evol. Microbiol.">
        <title>The Global Catalogue of Microorganisms (GCM) 10K type strain sequencing project: providing services to taxonomists for standard genome sequencing and annotation.</title>
        <authorList>
            <consortium name="The Broad Institute Genomics Platform"/>
            <consortium name="The Broad Institute Genome Sequencing Center for Infectious Disease"/>
            <person name="Wu L."/>
            <person name="Ma J."/>
        </authorList>
    </citation>
    <scope>NUCLEOTIDE SEQUENCE [LARGE SCALE GENOMIC DNA]</scope>
    <source>
        <strain evidence="4">DFY28</strain>
    </source>
</reference>
<proteinExistence type="predicted"/>
<protein>
    <submittedName>
        <fullName evidence="3">Fasciclin domain-containing protein</fullName>
    </submittedName>
</protein>
<dbReference type="Proteomes" id="UP001597237">
    <property type="component" value="Unassembled WGS sequence"/>
</dbReference>
<feature type="region of interest" description="Disordered" evidence="1">
    <location>
        <begin position="142"/>
        <end position="208"/>
    </location>
</feature>
<dbReference type="RefSeq" id="WP_377355218.1">
    <property type="nucleotide sequence ID" value="NZ_JBHUEY010000006.1"/>
</dbReference>
<feature type="domain" description="FAS1" evidence="2">
    <location>
        <begin position="4"/>
        <end position="137"/>
    </location>
</feature>
<name>A0ABW4N7S1_9CAUL</name>
<dbReference type="EMBL" id="JBHUEY010000006">
    <property type="protein sequence ID" value="MFD1785320.1"/>
    <property type="molecule type" value="Genomic_DNA"/>
</dbReference>
<dbReference type="Gene3D" id="2.30.180.10">
    <property type="entry name" value="FAS1 domain"/>
    <property type="match status" value="1"/>
</dbReference>
<evidence type="ECO:0000256" key="1">
    <source>
        <dbReference type="SAM" id="MobiDB-lite"/>
    </source>
</evidence>
<dbReference type="SUPFAM" id="SSF82153">
    <property type="entry name" value="FAS1 domain"/>
    <property type="match status" value="1"/>
</dbReference>
<organism evidence="3 4">
    <name type="scientific">Phenylobacterium terrae</name>
    <dbReference type="NCBI Taxonomy" id="2665495"/>
    <lineage>
        <taxon>Bacteria</taxon>
        <taxon>Pseudomonadati</taxon>
        <taxon>Pseudomonadota</taxon>
        <taxon>Alphaproteobacteria</taxon>
        <taxon>Caulobacterales</taxon>
        <taxon>Caulobacteraceae</taxon>
        <taxon>Phenylobacterium</taxon>
    </lineage>
</organism>
<gene>
    <name evidence="3" type="ORF">ACFSC0_18105</name>
</gene>
<evidence type="ECO:0000313" key="4">
    <source>
        <dbReference type="Proteomes" id="UP001597237"/>
    </source>
</evidence>
<dbReference type="Pfam" id="PF02469">
    <property type="entry name" value="Fasciclin"/>
    <property type="match status" value="1"/>
</dbReference>
<dbReference type="PROSITE" id="PS50213">
    <property type="entry name" value="FAS1"/>
    <property type="match status" value="1"/>
</dbReference>
<dbReference type="InterPro" id="IPR050904">
    <property type="entry name" value="Adhesion/Biosynth-related"/>
</dbReference>
<dbReference type="InterPro" id="IPR036378">
    <property type="entry name" value="FAS1_dom_sf"/>
</dbReference>
<dbReference type="SMART" id="SM00554">
    <property type="entry name" value="FAS1"/>
    <property type="match status" value="1"/>
</dbReference>
<accession>A0ABW4N7S1</accession>
<feature type="compositionally biased region" description="Low complexity" evidence="1">
    <location>
        <begin position="142"/>
        <end position="176"/>
    </location>
</feature>
<evidence type="ECO:0000313" key="3">
    <source>
        <dbReference type="EMBL" id="MFD1785320.1"/>
    </source>
</evidence>
<dbReference type="PANTHER" id="PTHR10900">
    <property type="entry name" value="PERIOSTIN-RELATED"/>
    <property type="match status" value="1"/>
</dbReference>
<feature type="compositionally biased region" description="Low complexity" evidence="1">
    <location>
        <begin position="186"/>
        <end position="202"/>
    </location>
</feature>
<comment type="caution">
    <text evidence="3">The sequence shown here is derived from an EMBL/GenBank/DDBJ whole genome shotgun (WGS) entry which is preliminary data.</text>
</comment>